<comment type="caution">
    <text evidence="2">The sequence shown here is derived from an EMBL/GenBank/DDBJ whole genome shotgun (WGS) entry which is preliminary data.</text>
</comment>
<evidence type="ECO:0000313" key="3">
    <source>
        <dbReference type="Proteomes" id="UP001432322"/>
    </source>
</evidence>
<dbReference type="SMART" id="SM00317">
    <property type="entry name" value="SET"/>
    <property type="match status" value="1"/>
</dbReference>
<feature type="domain" description="SET" evidence="1">
    <location>
        <begin position="221"/>
        <end position="345"/>
    </location>
</feature>
<sequence>FEQAVICSRLLLMDCELPDVFPASAESTPTKTRKRKRAGVSVGRKEEKILEPESLLEGANAEYTVEDVKNFEWTDKRLRFTVKWKFYPDSCNSIEKLCNLVSLQIPFKYMTEENPNYETKCFSIFTGLHKVGYRYHTSDDRFHFCVMREKLIKASFNDPYMHFFESDYDREEQLTCYNTRLQRVDGSFMFKVENQIDWAMPSPFFGINIQEEENDQVDQLPSFSPRQEMTIVRINSTWCLRTESNLDEGKSLFHFHGNVCSASTAHSHLVEWGELVAFSHFVYIGMDEKGEEWALDRRGVFDAASCLAHCCVPNCKIVVNIDLKRVDVITIRDIEKGEELTLDYFYEEREKRSKDDVADILNTERDVIECTCRSSNCRSILWLEKQADDIFYEYNKEDKLGRMGSGIFKGIQFNTK</sequence>
<proteinExistence type="predicted"/>
<accession>A0AAV5VL58</accession>
<protein>
    <recommendedName>
        <fullName evidence="1">SET domain-containing protein</fullName>
    </recommendedName>
</protein>
<reference evidence="2" key="1">
    <citation type="submission" date="2023-10" db="EMBL/GenBank/DDBJ databases">
        <title>Genome assembly of Pristionchus species.</title>
        <authorList>
            <person name="Yoshida K."/>
            <person name="Sommer R.J."/>
        </authorList>
    </citation>
    <scope>NUCLEOTIDE SEQUENCE</scope>
    <source>
        <strain evidence="2">RS5133</strain>
    </source>
</reference>
<dbReference type="PROSITE" id="PS50280">
    <property type="entry name" value="SET"/>
    <property type="match status" value="1"/>
</dbReference>
<dbReference type="SUPFAM" id="SSF54160">
    <property type="entry name" value="Chromo domain-like"/>
    <property type="match status" value="1"/>
</dbReference>
<evidence type="ECO:0000313" key="2">
    <source>
        <dbReference type="EMBL" id="GMT19341.1"/>
    </source>
</evidence>
<organism evidence="2 3">
    <name type="scientific">Pristionchus fissidentatus</name>
    <dbReference type="NCBI Taxonomy" id="1538716"/>
    <lineage>
        <taxon>Eukaryota</taxon>
        <taxon>Metazoa</taxon>
        <taxon>Ecdysozoa</taxon>
        <taxon>Nematoda</taxon>
        <taxon>Chromadorea</taxon>
        <taxon>Rhabditida</taxon>
        <taxon>Rhabditina</taxon>
        <taxon>Diplogasteromorpha</taxon>
        <taxon>Diplogasteroidea</taxon>
        <taxon>Neodiplogasteridae</taxon>
        <taxon>Pristionchus</taxon>
    </lineage>
</organism>
<evidence type="ECO:0000259" key="1">
    <source>
        <dbReference type="PROSITE" id="PS50280"/>
    </source>
</evidence>
<name>A0AAV5VL58_9BILA</name>
<dbReference type="Pfam" id="PF00856">
    <property type="entry name" value="SET"/>
    <property type="match status" value="1"/>
</dbReference>
<dbReference type="EMBL" id="BTSY01000003">
    <property type="protein sequence ID" value="GMT19341.1"/>
    <property type="molecule type" value="Genomic_DNA"/>
</dbReference>
<dbReference type="Proteomes" id="UP001432322">
    <property type="component" value="Unassembled WGS sequence"/>
</dbReference>
<dbReference type="InterPro" id="IPR016197">
    <property type="entry name" value="Chromo-like_dom_sf"/>
</dbReference>
<keyword evidence="3" id="KW-1185">Reference proteome</keyword>
<dbReference type="InterPro" id="IPR001214">
    <property type="entry name" value="SET_dom"/>
</dbReference>
<dbReference type="Gene3D" id="2.170.270.10">
    <property type="entry name" value="SET domain"/>
    <property type="match status" value="1"/>
</dbReference>
<dbReference type="InterPro" id="IPR046341">
    <property type="entry name" value="SET_dom_sf"/>
</dbReference>
<dbReference type="AlphaFoldDB" id="A0AAV5VL58"/>
<dbReference type="SUPFAM" id="SSF82199">
    <property type="entry name" value="SET domain"/>
    <property type="match status" value="1"/>
</dbReference>
<feature type="non-terminal residue" evidence="2">
    <location>
        <position position="1"/>
    </location>
</feature>
<gene>
    <name evidence="2" type="ORF">PFISCL1PPCAC_10638</name>
</gene>